<feature type="region of interest" description="Disordered" evidence="4">
    <location>
        <begin position="53"/>
        <end position="78"/>
    </location>
</feature>
<dbReference type="InterPro" id="IPR044587">
    <property type="entry name" value="HSP21-like"/>
</dbReference>
<dbReference type="PANTHER" id="PTHR46733:SF3">
    <property type="entry name" value="26.5 KDA HEAT SHOCK PROTEIN, MITOCHONDRIAL"/>
    <property type="match status" value="1"/>
</dbReference>
<organism evidence="6 7">
    <name type="scientific">Tetracentron sinense</name>
    <name type="common">Spur-leaf</name>
    <dbReference type="NCBI Taxonomy" id="13715"/>
    <lineage>
        <taxon>Eukaryota</taxon>
        <taxon>Viridiplantae</taxon>
        <taxon>Streptophyta</taxon>
        <taxon>Embryophyta</taxon>
        <taxon>Tracheophyta</taxon>
        <taxon>Spermatophyta</taxon>
        <taxon>Magnoliopsida</taxon>
        <taxon>Trochodendrales</taxon>
        <taxon>Trochodendraceae</taxon>
        <taxon>Tetracentron</taxon>
    </lineage>
</organism>
<evidence type="ECO:0000256" key="4">
    <source>
        <dbReference type="SAM" id="MobiDB-lite"/>
    </source>
</evidence>
<evidence type="ECO:0000256" key="1">
    <source>
        <dbReference type="ARBA" id="ARBA00023016"/>
    </source>
</evidence>
<dbReference type="OMA" id="CEWWSAS"/>
<dbReference type="InterPro" id="IPR002068">
    <property type="entry name" value="A-crystallin/Hsp20_dom"/>
</dbReference>
<dbReference type="SUPFAM" id="SSF49764">
    <property type="entry name" value="HSP20-like chaperones"/>
    <property type="match status" value="1"/>
</dbReference>
<evidence type="ECO:0000313" key="6">
    <source>
        <dbReference type="EMBL" id="KAF8393214.1"/>
    </source>
</evidence>
<gene>
    <name evidence="6" type="ORF">HHK36_021455</name>
</gene>
<comment type="similarity">
    <text evidence="2 3">Belongs to the small heat shock protein (HSP20) family.</text>
</comment>
<name>A0A835DAN5_TETSI</name>
<dbReference type="Gene3D" id="2.60.40.790">
    <property type="match status" value="1"/>
</dbReference>
<evidence type="ECO:0000256" key="2">
    <source>
        <dbReference type="PROSITE-ProRule" id="PRU00285"/>
    </source>
</evidence>
<sequence length="225" mass="25526">MALARLALENLQQIRVSSSLLSPHYSNCTLRTVPKQRWDSEILRRFSTSTSTSENVHVEKSDGRDITVSENGDGKKSKLASRKQRKMGLWSNDARDFVPALHGIPLSLPKLIAWLFANLSLSRLLGRVKEDDKCYKLRYEVPGLTKEELKITVEDGFLVIKGEHKEEEGSDDEQWSSYGYYNTTLMLPVDAKVDEIKAEMKDGVLTITIPRTESQGRDVKEVEIQ</sequence>
<dbReference type="PROSITE" id="PS01031">
    <property type="entry name" value="SHSP"/>
    <property type="match status" value="1"/>
</dbReference>
<dbReference type="PANTHER" id="PTHR46733">
    <property type="entry name" value="26.5 KDA HEAT SHOCK PROTEIN, MITOCHONDRIAL"/>
    <property type="match status" value="1"/>
</dbReference>
<accession>A0A835DAN5</accession>
<dbReference type="OrthoDB" id="1431247at2759"/>
<dbReference type="CDD" id="cd06464">
    <property type="entry name" value="ACD_sHsps-like"/>
    <property type="match status" value="1"/>
</dbReference>
<proteinExistence type="inferred from homology"/>
<evidence type="ECO:0000313" key="7">
    <source>
        <dbReference type="Proteomes" id="UP000655225"/>
    </source>
</evidence>
<dbReference type="EMBL" id="JABCRI010000015">
    <property type="protein sequence ID" value="KAF8393214.1"/>
    <property type="molecule type" value="Genomic_DNA"/>
</dbReference>
<reference evidence="6 7" key="1">
    <citation type="submission" date="2020-04" db="EMBL/GenBank/DDBJ databases">
        <title>Plant Genome Project.</title>
        <authorList>
            <person name="Zhang R.-G."/>
        </authorList>
    </citation>
    <scope>NUCLEOTIDE SEQUENCE [LARGE SCALE GENOMIC DNA]</scope>
    <source>
        <strain evidence="6">YNK0</strain>
        <tissue evidence="6">Leaf</tissue>
    </source>
</reference>
<keyword evidence="1" id="KW-0346">Stress response</keyword>
<dbReference type="AlphaFoldDB" id="A0A835DAN5"/>
<feature type="compositionally biased region" description="Basic and acidic residues" evidence="4">
    <location>
        <begin position="56"/>
        <end position="76"/>
    </location>
</feature>
<keyword evidence="7" id="KW-1185">Reference proteome</keyword>
<dbReference type="Pfam" id="PF00011">
    <property type="entry name" value="HSP20"/>
    <property type="match status" value="1"/>
</dbReference>
<dbReference type="Proteomes" id="UP000655225">
    <property type="component" value="Unassembled WGS sequence"/>
</dbReference>
<protein>
    <recommendedName>
        <fullName evidence="5">SHSP domain-containing protein</fullName>
    </recommendedName>
</protein>
<feature type="domain" description="SHSP" evidence="5">
    <location>
        <begin position="115"/>
        <end position="225"/>
    </location>
</feature>
<comment type="caution">
    <text evidence="6">The sequence shown here is derived from an EMBL/GenBank/DDBJ whole genome shotgun (WGS) entry which is preliminary data.</text>
</comment>
<evidence type="ECO:0000256" key="3">
    <source>
        <dbReference type="RuleBase" id="RU003616"/>
    </source>
</evidence>
<evidence type="ECO:0000259" key="5">
    <source>
        <dbReference type="PROSITE" id="PS01031"/>
    </source>
</evidence>
<dbReference type="InterPro" id="IPR008978">
    <property type="entry name" value="HSP20-like_chaperone"/>
</dbReference>
<dbReference type="GO" id="GO:0009408">
    <property type="term" value="P:response to heat"/>
    <property type="evidence" value="ECO:0007669"/>
    <property type="project" value="InterPro"/>
</dbReference>